<evidence type="ECO:0000313" key="11">
    <source>
        <dbReference type="EMBL" id="NKG20415.1"/>
    </source>
</evidence>
<organism evidence="11 12">
    <name type="scientific">Paeniglutamicibacter terrestris</name>
    <dbReference type="NCBI Taxonomy" id="2723403"/>
    <lineage>
        <taxon>Bacteria</taxon>
        <taxon>Bacillati</taxon>
        <taxon>Actinomycetota</taxon>
        <taxon>Actinomycetes</taxon>
        <taxon>Micrococcales</taxon>
        <taxon>Micrococcaceae</taxon>
        <taxon>Paeniglutamicibacter</taxon>
    </lineage>
</organism>
<accession>A0ABX1G413</accession>
<dbReference type="RefSeq" id="WP_168151309.1">
    <property type="nucleotide sequence ID" value="NZ_JAAWVT010000002.1"/>
</dbReference>
<reference evidence="11 12" key="1">
    <citation type="submission" date="2020-04" db="EMBL/GenBank/DDBJ databases">
        <title>Paeniglutamicibacter sp. ANT13_2, a novel actinomycete isolated from sediment in Antarctica.</title>
        <authorList>
            <person name="Sakdapetsiri C."/>
            <person name="Pinyakong O."/>
        </authorList>
    </citation>
    <scope>NUCLEOTIDE SEQUENCE [LARGE SCALE GENOMIC DNA]</scope>
    <source>
        <strain evidence="11 12">ANT13_2</strain>
    </source>
</reference>
<dbReference type="InterPro" id="IPR036108">
    <property type="entry name" value="4pyrrol_syn_uPrphyn_synt_sf"/>
</dbReference>
<evidence type="ECO:0000259" key="10">
    <source>
        <dbReference type="Pfam" id="PF02602"/>
    </source>
</evidence>
<evidence type="ECO:0000256" key="3">
    <source>
        <dbReference type="ARBA" id="ARBA00013109"/>
    </source>
</evidence>
<dbReference type="PANTHER" id="PTHR38042">
    <property type="entry name" value="UROPORPHYRINOGEN-III SYNTHASE, CHLOROPLASTIC"/>
    <property type="match status" value="1"/>
</dbReference>
<protein>
    <recommendedName>
        <fullName evidence="7 9">Uroporphyrinogen-III synthase</fullName>
        <ecNumber evidence="3 9">4.2.1.75</ecNumber>
    </recommendedName>
</protein>
<keyword evidence="12" id="KW-1185">Reference proteome</keyword>
<keyword evidence="4 9" id="KW-0456">Lyase</keyword>
<dbReference type="Pfam" id="PF02602">
    <property type="entry name" value="HEM4"/>
    <property type="match status" value="1"/>
</dbReference>
<evidence type="ECO:0000256" key="7">
    <source>
        <dbReference type="ARBA" id="ARBA00040167"/>
    </source>
</evidence>
<proteinExistence type="inferred from homology"/>
<comment type="caution">
    <text evidence="11">The sequence shown here is derived from an EMBL/GenBank/DDBJ whole genome shotgun (WGS) entry which is preliminary data.</text>
</comment>
<evidence type="ECO:0000256" key="6">
    <source>
        <dbReference type="ARBA" id="ARBA00037589"/>
    </source>
</evidence>
<evidence type="ECO:0000256" key="2">
    <source>
        <dbReference type="ARBA" id="ARBA00008133"/>
    </source>
</evidence>
<dbReference type="SUPFAM" id="SSF69618">
    <property type="entry name" value="HemD-like"/>
    <property type="match status" value="1"/>
</dbReference>
<evidence type="ECO:0000256" key="8">
    <source>
        <dbReference type="ARBA" id="ARBA00048617"/>
    </source>
</evidence>
<dbReference type="Gene3D" id="3.40.50.10090">
    <property type="match status" value="2"/>
</dbReference>
<dbReference type="PANTHER" id="PTHR38042:SF1">
    <property type="entry name" value="UROPORPHYRINOGEN-III SYNTHASE, CHLOROPLASTIC"/>
    <property type="match status" value="1"/>
</dbReference>
<evidence type="ECO:0000313" key="12">
    <source>
        <dbReference type="Proteomes" id="UP000746595"/>
    </source>
</evidence>
<sequence>MRADSVLAHRTALLLREPARAAETVARLTERGACAAVCQLIDFELPADTRALDASLARLLAGDFDWLVLTSVNTLRALRSRAEALNLRLMIPASTQVAVVGEATAAALRELGAPVDFMPLQDHSARGMLAEWEQLRAGEPASVLMPQADIASTTLREGFAARGWAAHIVIAYRTVPAPGNPHLALQAPAAAPELPEGSYLLAPEHLPDACSRLDAVFFTSPSTVENFLALIPAPPAHLALVAIGDSTAARLRARGLEPAATALFPTPDGLINAWEQSLRAALHPPR</sequence>
<evidence type="ECO:0000256" key="5">
    <source>
        <dbReference type="ARBA" id="ARBA00023244"/>
    </source>
</evidence>
<dbReference type="Proteomes" id="UP000746595">
    <property type="component" value="Unassembled WGS sequence"/>
</dbReference>
<dbReference type="EMBL" id="JAAWVT010000002">
    <property type="protein sequence ID" value="NKG20415.1"/>
    <property type="molecule type" value="Genomic_DNA"/>
</dbReference>
<dbReference type="InterPro" id="IPR003754">
    <property type="entry name" value="4pyrrol_synth_uPrphyn_synth"/>
</dbReference>
<comment type="function">
    <text evidence="6 9">Catalyzes cyclization of the linear tetrapyrrole, hydroxymethylbilane, to the macrocyclic uroporphyrinogen III.</text>
</comment>
<dbReference type="CDD" id="cd06578">
    <property type="entry name" value="HemD"/>
    <property type="match status" value="1"/>
</dbReference>
<evidence type="ECO:0000256" key="9">
    <source>
        <dbReference type="RuleBase" id="RU366031"/>
    </source>
</evidence>
<evidence type="ECO:0000256" key="4">
    <source>
        <dbReference type="ARBA" id="ARBA00023239"/>
    </source>
</evidence>
<name>A0ABX1G413_9MICC</name>
<comment type="pathway">
    <text evidence="1 9">Porphyrin-containing compound metabolism; protoporphyrin-IX biosynthesis; coproporphyrinogen-III from 5-aminolevulinate: step 3/4.</text>
</comment>
<gene>
    <name evidence="11" type="ORF">HED64_06770</name>
</gene>
<dbReference type="EC" id="4.2.1.75" evidence="3 9"/>
<comment type="similarity">
    <text evidence="2 9">Belongs to the uroporphyrinogen-III synthase family.</text>
</comment>
<dbReference type="InterPro" id="IPR039793">
    <property type="entry name" value="UROS/Hem4"/>
</dbReference>
<keyword evidence="5 9" id="KW-0627">Porphyrin biosynthesis</keyword>
<feature type="domain" description="Tetrapyrrole biosynthesis uroporphyrinogen III synthase" evidence="10">
    <location>
        <begin position="23"/>
        <end position="271"/>
    </location>
</feature>
<evidence type="ECO:0000256" key="1">
    <source>
        <dbReference type="ARBA" id="ARBA00004772"/>
    </source>
</evidence>
<comment type="catalytic activity">
    <reaction evidence="8 9">
        <text>hydroxymethylbilane = uroporphyrinogen III + H2O</text>
        <dbReference type="Rhea" id="RHEA:18965"/>
        <dbReference type="ChEBI" id="CHEBI:15377"/>
        <dbReference type="ChEBI" id="CHEBI:57308"/>
        <dbReference type="ChEBI" id="CHEBI:57845"/>
        <dbReference type="EC" id="4.2.1.75"/>
    </reaction>
</comment>